<evidence type="ECO:0000313" key="10">
    <source>
        <dbReference type="Proteomes" id="UP000078561"/>
    </source>
</evidence>
<dbReference type="InterPro" id="IPR031872">
    <property type="entry name" value="NDC10_II"/>
</dbReference>
<dbReference type="OrthoDB" id="272977at2759"/>
<accession>A0A168Q2Y6</accession>
<keyword evidence="1 4" id="KW-0813">Transport</keyword>
<feature type="domain" description="Exocyst complex component Sec8 middle helical bundle" evidence="8">
    <location>
        <begin position="564"/>
        <end position="836"/>
    </location>
</feature>
<reference evidence="9" key="1">
    <citation type="submission" date="2016-04" db="EMBL/GenBank/DDBJ databases">
        <authorList>
            <person name="Evans L.H."/>
            <person name="Alamgir A."/>
            <person name="Owens N."/>
            <person name="Weber N.D."/>
            <person name="Virtaneva K."/>
            <person name="Barbian K."/>
            <person name="Babar A."/>
            <person name="Rosenke K."/>
        </authorList>
    </citation>
    <scope>NUCLEOTIDE SEQUENCE [LARGE SCALE GENOMIC DNA]</scope>
    <source>
        <strain evidence="9">CBS 101.48</strain>
    </source>
</reference>
<dbReference type="Pfam" id="PF16787">
    <property type="entry name" value="NDC10_II"/>
    <property type="match status" value="1"/>
</dbReference>
<feature type="compositionally biased region" description="Polar residues" evidence="5">
    <location>
        <begin position="737"/>
        <end position="746"/>
    </location>
</feature>
<dbReference type="GO" id="GO:0006893">
    <property type="term" value="P:Golgi to plasma membrane transport"/>
    <property type="evidence" value="ECO:0007669"/>
    <property type="project" value="TreeGrafter"/>
</dbReference>
<dbReference type="Pfam" id="PF20652">
    <property type="entry name" value="Sec8_C"/>
    <property type="match status" value="1"/>
</dbReference>
<dbReference type="GO" id="GO:0006612">
    <property type="term" value="P:protein targeting to membrane"/>
    <property type="evidence" value="ECO:0007669"/>
    <property type="project" value="UniProtKB-UniRule"/>
</dbReference>
<comment type="similarity">
    <text evidence="4">Belongs to the SEC8 family.</text>
</comment>
<feature type="region of interest" description="Disordered" evidence="5">
    <location>
        <begin position="144"/>
        <end position="175"/>
    </location>
</feature>
<dbReference type="InterPro" id="IPR007191">
    <property type="entry name" value="Sec8_exocyst_N"/>
</dbReference>
<evidence type="ECO:0000256" key="4">
    <source>
        <dbReference type="RuleBase" id="RU367079"/>
    </source>
</evidence>
<dbReference type="Gene3D" id="1.10.443.20">
    <property type="entry name" value="Centromere DNA-binding protein complex CBF3 subunit, domain 2"/>
    <property type="match status" value="1"/>
</dbReference>
<dbReference type="GO" id="GO:0015031">
    <property type="term" value="P:protein transport"/>
    <property type="evidence" value="ECO:0007669"/>
    <property type="project" value="UniProtKB-KW"/>
</dbReference>
<dbReference type="GO" id="GO:0006904">
    <property type="term" value="P:vesicle docking involved in exocytosis"/>
    <property type="evidence" value="ECO:0007669"/>
    <property type="project" value="InterPro"/>
</dbReference>
<evidence type="ECO:0000259" key="7">
    <source>
        <dbReference type="Pfam" id="PF16787"/>
    </source>
</evidence>
<feature type="compositionally biased region" description="Basic and acidic residues" evidence="5">
    <location>
        <begin position="144"/>
        <end position="158"/>
    </location>
</feature>
<dbReference type="EMBL" id="LT554135">
    <property type="protein sequence ID" value="SAM03422.1"/>
    <property type="molecule type" value="Genomic_DNA"/>
</dbReference>
<keyword evidence="3 4" id="KW-0653">Protein transport</keyword>
<evidence type="ECO:0000256" key="5">
    <source>
        <dbReference type="SAM" id="MobiDB-lite"/>
    </source>
</evidence>
<feature type="region of interest" description="Disordered" evidence="5">
    <location>
        <begin position="726"/>
        <end position="746"/>
    </location>
</feature>
<dbReference type="PANTHER" id="PTHR14146:SF0">
    <property type="entry name" value="EXOCYST COMPLEX COMPONENT 4"/>
    <property type="match status" value="1"/>
</dbReference>
<evidence type="ECO:0000256" key="1">
    <source>
        <dbReference type="ARBA" id="ARBA00022448"/>
    </source>
</evidence>
<evidence type="ECO:0000256" key="2">
    <source>
        <dbReference type="ARBA" id="ARBA00022483"/>
    </source>
</evidence>
<dbReference type="GO" id="GO:0000145">
    <property type="term" value="C:exocyst"/>
    <property type="evidence" value="ECO:0007669"/>
    <property type="project" value="UniProtKB-UniRule"/>
</dbReference>
<dbReference type="STRING" id="4829.A0A168Q2Y6"/>
<keyword evidence="2 4" id="KW-0268">Exocytosis</keyword>
<sequence>MVRSTAGFPANGRSFYLARAALDPPTSLCKKLFRAIDEWHDRLAAKELNPDNNDPIQPAVAANAFVQVIIMLRKTSIQDSVLTMEFHSRHPICQHTPPNVCLFTLDFKPRFGHKNFFFRPFSTFAPSSPRHHFFASPLSFSSLHDDKRTNERTDEQTNERTIGYNNDDDNRDDDDANADSTTALCRSKGPFLKFQNRLPSHCTDEVHYPSTHSQRLPLLILWITLVCSPPPFSLAHYTRIVTPLQALYSLPSTRTFEVEFTPAGTEQWTYSIRMDVQCKMKERLSMEANNPFTQSTGRNRNGMYAMSRPQEHEQEGFPEMQAVMQDIHNGWEFMLDEDFDPVTLALALMDDSSVGRGRDYSAFQRIYYDLDDALHIIVDDYYMGFNNSIGTFGGVLHYINGELEEMQSGATRETHRSARHVVKNPTTQGDAQLTGNYVGGKWNEDIRSTPEKLDNMTSSKHVFSAATLLVNALKTINSKEMMEIGALDDLRSALNSEKNNFTTIYTSRASTVSTVGAITSLDNKHVVPEPLVKPRSFAATEDPEEQDMFSLTENDILTEDLEKNPETDSYYYMEIIVEALAVLGEVPSALQTLQDRLPLEIHNLFETTITQVESRHSVQHQQGNRDQNKKDEESDIYCLDKANTDTRNEILKDLLWTLYSKIEAVLRGHRFIETCAHRSKKRMADSAKKDFRIYHFHEIWRPIQAEIRSLLQDYLTTQERRAAAAQPNSFLLDDDPSNTSASTTRSQVKSKSLFKFTNASENKAVETEYQPLQETLYANYRKMVPDLASCPELVSGTLMNSNIVDRFSTNMMARGSHKLLVSPDAYNVSVLLKPTMIFLDRLRQVFPNYDDQNEEGFGNFLDDFAINVFLPQIEEKVMQLIHLATSGLDAFQDARHYKSYSKYPIVKSAVALISVVQSLCRTMHTMPFHNEEYIRMVEVVLLKYYEKCYQRFYYIVARGNTYTTRPKDQNAADTNISASGDWAQDESLVGLLAQNPFFNDDTVADDEFVKALNQAEITMEFKLKDESERNRQIQADELIFDQNKLIFLGRLYHSLKWFVREIWELRTAHGNNAVELGSPDAESYEAANSRRWSSSEKRLSMVEPTGSAALLPLRGESARRFDTLLTTYQQLAETCLFTLRLEIRCHTLYYLQMVIRDGNYYLEDESFEPDPYVITLNSDLMDIDDSINVSLPRRDEIFCFDGLPALMVHILISEANYIKRMNHHGAQKMIRNILALQQNLTNFVPPSQSAVMERARAYYQLYDYGTDNLIKSIRDNGPVFTFDEYCAILTLINGANDDTQDADGGSKTNAADGAAPSDWLMKLDDVMAEYDT</sequence>
<dbReference type="PANTHER" id="PTHR14146">
    <property type="entry name" value="EXOCYST COMPLEX COMPONENT 4"/>
    <property type="match status" value="1"/>
</dbReference>
<dbReference type="InterPro" id="IPR048630">
    <property type="entry name" value="Sec8_M"/>
</dbReference>
<evidence type="ECO:0000259" key="8">
    <source>
        <dbReference type="Pfam" id="PF20652"/>
    </source>
</evidence>
<dbReference type="InterPro" id="IPR039682">
    <property type="entry name" value="Sec8/EXOC4"/>
</dbReference>
<proteinExistence type="inferred from homology"/>
<evidence type="ECO:0000259" key="6">
    <source>
        <dbReference type="Pfam" id="PF04048"/>
    </source>
</evidence>
<evidence type="ECO:0000256" key="3">
    <source>
        <dbReference type="ARBA" id="ARBA00022927"/>
    </source>
</evidence>
<feature type="compositionally biased region" description="Acidic residues" evidence="5">
    <location>
        <begin position="166"/>
        <end position="175"/>
    </location>
</feature>
<protein>
    <recommendedName>
        <fullName evidence="4">Exocyst complex component Sec8</fullName>
    </recommendedName>
</protein>
<keyword evidence="10" id="KW-1185">Reference proteome</keyword>
<gene>
    <name evidence="9" type="primary">ABSGL_09251.1 scaffold 10873</name>
</gene>
<dbReference type="Pfam" id="PF04048">
    <property type="entry name" value="Sec8_N"/>
    <property type="match status" value="1"/>
</dbReference>
<dbReference type="InParanoid" id="A0A168Q2Y6"/>
<dbReference type="InterPro" id="IPR038279">
    <property type="entry name" value="Ndc10_dom2_sf"/>
</dbReference>
<dbReference type="OMA" id="HMEVRCR"/>
<comment type="function">
    <text evidence="4">Component of the exocyst complex involved in the docking of exocytic vesicles with fusion sites on the plasma membrane.</text>
</comment>
<evidence type="ECO:0000313" key="9">
    <source>
        <dbReference type="EMBL" id="SAM03422.1"/>
    </source>
</evidence>
<organism evidence="9">
    <name type="scientific">Absidia glauca</name>
    <name type="common">Pin mould</name>
    <dbReference type="NCBI Taxonomy" id="4829"/>
    <lineage>
        <taxon>Eukaryota</taxon>
        <taxon>Fungi</taxon>
        <taxon>Fungi incertae sedis</taxon>
        <taxon>Mucoromycota</taxon>
        <taxon>Mucoromycotina</taxon>
        <taxon>Mucoromycetes</taxon>
        <taxon>Mucorales</taxon>
        <taxon>Cunninghamellaceae</taxon>
        <taxon>Absidia</taxon>
    </lineage>
</organism>
<dbReference type="GO" id="GO:0090522">
    <property type="term" value="P:vesicle tethering involved in exocytosis"/>
    <property type="evidence" value="ECO:0007669"/>
    <property type="project" value="UniProtKB-UniRule"/>
</dbReference>
<feature type="domain" description="Exocyst complex component Sec8 N-terminal" evidence="6">
    <location>
        <begin position="319"/>
        <end position="401"/>
    </location>
</feature>
<dbReference type="Proteomes" id="UP000078561">
    <property type="component" value="Unassembled WGS sequence"/>
</dbReference>
<name>A0A168Q2Y6_ABSGL</name>
<dbReference type="FunCoup" id="A0A168Q2Y6">
    <property type="interactions" value="55"/>
</dbReference>
<feature type="domain" description="Ndc10" evidence="7">
    <location>
        <begin position="5"/>
        <end position="95"/>
    </location>
</feature>
<dbReference type="GO" id="GO:0003677">
    <property type="term" value="F:DNA binding"/>
    <property type="evidence" value="ECO:0007669"/>
    <property type="project" value="InterPro"/>
</dbReference>